<dbReference type="GO" id="GO:0050532">
    <property type="term" value="F:2-phosphosulfolactate phosphatase activity"/>
    <property type="evidence" value="ECO:0007669"/>
    <property type="project" value="UniProtKB-EC"/>
</dbReference>
<keyword evidence="7" id="KW-0934">Plastid</keyword>
<dbReference type="FunFam" id="3.90.1560.10:FF:000001">
    <property type="entry name" value="Probable 2-phosphosulfolactate phosphatase"/>
    <property type="match status" value="1"/>
</dbReference>
<dbReference type="EC" id="3.1.3.71" evidence="3"/>
<dbReference type="EMBL" id="MG264610">
    <property type="protein sequence ID" value="AUG32815.1"/>
    <property type="molecule type" value="Genomic_DNA"/>
</dbReference>
<gene>
    <name evidence="7" type="ORF">PLO_844</name>
</gene>
<name>A0A2H4ZQK3_9EUKA</name>
<dbReference type="HAMAP" id="MF_00490">
    <property type="entry name" value="ComB"/>
    <property type="match status" value="1"/>
</dbReference>
<keyword evidence="5" id="KW-0460">Magnesium</keyword>
<dbReference type="NCBIfam" id="NF002053">
    <property type="entry name" value="PRK00886.1-2"/>
    <property type="match status" value="1"/>
</dbReference>
<dbReference type="InterPro" id="IPR036702">
    <property type="entry name" value="ComB-like_sf"/>
</dbReference>
<evidence type="ECO:0000256" key="3">
    <source>
        <dbReference type="ARBA" id="ARBA00012953"/>
    </source>
</evidence>
<comment type="catalytic activity">
    <reaction evidence="6">
        <text>(2R)-O-phospho-3-sulfolactate + H2O = (2R)-3-sulfolactate + phosphate</text>
        <dbReference type="Rhea" id="RHEA:23416"/>
        <dbReference type="ChEBI" id="CHEBI:15377"/>
        <dbReference type="ChEBI" id="CHEBI:15597"/>
        <dbReference type="ChEBI" id="CHEBI:43474"/>
        <dbReference type="ChEBI" id="CHEBI:58738"/>
        <dbReference type="EC" id="3.1.3.71"/>
    </reaction>
</comment>
<dbReference type="GO" id="GO:0000287">
    <property type="term" value="F:magnesium ion binding"/>
    <property type="evidence" value="ECO:0007669"/>
    <property type="project" value="InterPro"/>
</dbReference>
<dbReference type="InterPro" id="IPR005238">
    <property type="entry name" value="ComB-like"/>
</dbReference>
<evidence type="ECO:0000256" key="6">
    <source>
        <dbReference type="ARBA" id="ARBA00033711"/>
    </source>
</evidence>
<sequence>MHLSYFHFASEVPEDSLPDAAVVIDVLRATTTIAWALRNGAEAIHVFADLNALLSQYEAWPADKRLLVGERGGKKLEGFDLGNSPITVTKEVVEGKRLFMSTTNGTRSLDRVKKVPLLLTASLCNRFSVAKLLVNEKIDRVWIVGSGWEGSYSLEDSLAAGAVAEAIGQLIGGDQIIVADNDELIAASVLWSKCKKNPERCLRAASHGRRLAKFGNHDEDFRCCAAVDSLDIVPVQTDIGVIKVS</sequence>
<comment type="similarity">
    <text evidence="2">Belongs to the ComB family.</text>
</comment>
<proteinExistence type="inferred from homology"/>
<evidence type="ECO:0000256" key="2">
    <source>
        <dbReference type="ARBA" id="ARBA00009997"/>
    </source>
</evidence>
<protein>
    <recommendedName>
        <fullName evidence="3">2-phosphosulfolactate phosphatase</fullName>
        <ecNumber evidence="3">3.1.3.71</ecNumber>
    </recommendedName>
</protein>
<organism evidence="7">
    <name type="scientific">Paulinella longichromatophora</name>
    <dbReference type="NCBI Taxonomy" id="1708747"/>
    <lineage>
        <taxon>Eukaryota</taxon>
        <taxon>Sar</taxon>
        <taxon>Rhizaria</taxon>
        <taxon>Cercozoa</taxon>
        <taxon>Imbricatea</taxon>
        <taxon>Silicofilosea</taxon>
        <taxon>Euglyphida</taxon>
        <taxon>Paulinellidae</taxon>
        <taxon>Paulinella</taxon>
    </lineage>
</organism>
<keyword evidence="4" id="KW-0378">Hydrolase</keyword>
<dbReference type="PANTHER" id="PTHR37311">
    <property type="entry name" value="2-PHOSPHOSULFOLACTATE PHOSPHATASE-RELATED"/>
    <property type="match status" value="1"/>
</dbReference>
<geneLocation type="plastid" evidence="7"/>
<evidence type="ECO:0000256" key="5">
    <source>
        <dbReference type="ARBA" id="ARBA00022842"/>
    </source>
</evidence>
<dbReference type="Pfam" id="PF04029">
    <property type="entry name" value="2-ph_phosp"/>
    <property type="match status" value="1"/>
</dbReference>
<dbReference type="SUPFAM" id="SSF142823">
    <property type="entry name" value="ComB-like"/>
    <property type="match status" value="1"/>
</dbReference>
<accession>A0A2H4ZQK3</accession>
<dbReference type="AlphaFoldDB" id="A0A2H4ZQK3"/>
<comment type="cofactor">
    <cofactor evidence="1">
        <name>Mg(2+)</name>
        <dbReference type="ChEBI" id="CHEBI:18420"/>
    </cofactor>
</comment>
<evidence type="ECO:0000256" key="4">
    <source>
        <dbReference type="ARBA" id="ARBA00022801"/>
    </source>
</evidence>
<dbReference type="GO" id="GO:0050545">
    <property type="term" value="F:sulfopyruvate decarboxylase activity"/>
    <property type="evidence" value="ECO:0007669"/>
    <property type="project" value="TreeGrafter"/>
</dbReference>
<evidence type="ECO:0000256" key="1">
    <source>
        <dbReference type="ARBA" id="ARBA00001946"/>
    </source>
</evidence>
<dbReference type="PANTHER" id="PTHR37311:SF1">
    <property type="entry name" value="2-PHOSPHOSULFOLACTATE PHOSPHATASE-RELATED"/>
    <property type="match status" value="1"/>
</dbReference>
<dbReference type="Gene3D" id="3.90.1560.10">
    <property type="entry name" value="ComB-like"/>
    <property type="match status" value="1"/>
</dbReference>
<reference evidence="7" key="1">
    <citation type="submission" date="2017-10" db="EMBL/GenBank/DDBJ databases">
        <title>Paulinella longichromatophora chromatophore genome.</title>
        <authorList>
            <person name="Lhee D."/>
            <person name="Yoon H.S."/>
        </authorList>
    </citation>
    <scope>NUCLEOTIDE SEQUENCE</scope>
</reference>
<evidence type="ECO:0000313" key="7">
    <source>
        <dbReference type="EMBL" id="AUG32815.1"/>
    </source>
</evidence>